<organism evidence="1">
    <name type="scientific">Alsobacter sp. KACC 23698</name>
    <dbReference type="NCBI Taxonomy" id="3149229"/>
    <lineage>
        <taxon>Bacteria</taxon>
        <taxon>Pseudomonadati</taxon>
        <taxon>Pseudomonadota</taxon>
        <taxon>Alphaproteobacteria</taxon>
        <taxon>Hyphomicrobiales</taxon>
        <taxon>Alsobacteraceae</taxon>
        <taxon>Alsobacter</taxon>
    </lineage>
</organism>
<dbReference type="AlphaFoldDB" id="A0AAU7JC49"/>
<dbReference type="RefSeq" id="WP_406854675.1">
    <property type="nucleotide sequence ID" value="NZ_CP157484.1"/>
</dbReference>
<name>A0AAU7JC49_9HYPH</name>
<reference evidence="1" key="1">
    <citation type="submission" date="2024-05" db="EMBL/GenBank/DDBJ databases">
        <authorList>
            <person name="Kim S."/>
            <person name="Heo J."/>
            <person name="Choi H."/>
            <person name="Choi Y."/>
            <person name="Kwon S.-W."/>
            <person name="Kim Y."/>
        </authorList>
    </citation>
    <scope>NUCLEOTIDE SEQUENCE</scope>
    <source>
        <strain evidence="1">KACC 23698</strain>
    </source>
</reference>
<proteinExistence type="predicted"/>
<sequence>MLEEDLVSLVDVSGRPRWTLDMALAWIVTRDLQAVRLLWEEFRIEEMGLPFSGTFDLDLFDIAVPEQDFAKAGRALLAALRKGQVSAYDISEAGVRREIDPLRFQDSWRVGRTHTDETVICDASGARMVDVQIASSELMQVFPPRITGVEPNVFPNRPVPAARVIKRSNKVDPTVEALRVLYPNRPPVGVNRETLRRAVNAHFRSSGMPGLEVQLATIDRALAVLRRSHQEEN</sequence>
<evidence type="ECO:0000313" key="1">
    <source>
        <dbReference type="EMBL" id="XBO37848.1"/>
    </source>
</evidence>
<dbReference type="EMBL" id="CP157484">
    <property type="protein sequence ID" value="XBO37848.1"/>
    <property type="molecule type" value="Genomic_DNA"/>
</dbReference>
<gene>
    <name evidence="1" type="ORF">ABEG18_19295</name>
</gene>
<accession>A0AAU7JC49</accession>
<evidence type="ECO:0008006" key="2">
    <source>
        <dbReference type="Google" id="ProtNLM"/>
    </source>
</evidence>
<protein>
    <recommendedName>
        <fullName evidence="2">Nucleotidyl transferase AbiEii/AbiGii toxin family protein</fullName>
    </recommendedName>
</protein>